<gene>
    <name evidence="13" type="primary">LOC109465221</name>
</gene>
<keyword evidence="7" id="KW-1015">Disulfide bond</keyword>
<feature type="compositionally biased region" description="Low complexity" evidence="8">
    <location>
        <begin position="190"/>
        <end position="229"/>
    </location>
</feature>
<feature type="transmembrane region" description="Helical" evidence="9">
    <location>
        <begin position="2160"/>
        <end position="2179"/>
    </location>
</feature>
<dbReference type="GeneID" id="109465221"/>
<evidence type="ECO:0000256" key="7">
    <source>
        <dbReference type="ARBA" id="ARBA00023157"/>
    </source>
</evidence>
<dbReference type="PROSITE" id="PS50221">
    <property type="entry name" value="GAIN_B"/>
    <property type="match status" value="1"/>
</dbReference>
<accession>A0A6P4Y6F6</accession>
<evidence type="ECO:0000256" key="3">
    <source>
        <dbReference type="ARBA" id="ARBA00022692"/>
    </source>
</evidence>
<keyword evidence="6 9" id="KW-0472">Membrane</keyword>
<comment type="subcellular location">
    <subcellularLocation>
        <location evidence="1">Cell membrane</location>
        <topology evidence="1">Multi-pass membrane protein</topology>
    </subcellularLocation>
</comment>
<dbReference type="PROSITE" id="PS50261">
    <property type="entry name" value="G_PROTEIN_RECEP_F2_4"/>
    <property type="match status" value="1"/>
</dbReference>
<evidence type="ECO:0000259" key="11">
    <source>
        <dbReference type="PROSITE" id="PS50261"/>
    </source>
</evidence>
<feature type="compositionally biased region" description="Polar residues" evidence="8">
    <location>
        <begin position="1187"/>
        <end position="1214"/>
    </location>
</feature>
<feature type="region of interest" description="Disordered" evidence="8">
    <location>
        <begin position="2271"/>
        <end position="2430"/>
    </location>
</feature>
<feature type="compositionally biased region" description="Low complexity" evidence="8">
    <location>
        <begin position="130"/>
        <end position="155"/>
    </location>
</feature>
<feature type="compositionally biased region" description="Polar residues" evidence="8">
    <location>
        <begin position="2316"/>
        <end position="2327"/>
    </location>
</feature>
<feature type="compositionally biased region" description="Polar residues" evidence="8">
    <location>
        <begin position="1260"/>
        <end position="1299"/>
    </location>
</feature>
<dbReference type="PRINTS" id="PR00249">
    <property type="entry name" value="GPCRSECRETIN"/>
</dbReference>
<proteinExistence type="predicted"/>
<feature type="compositionally biased region" description="Low complexity" evidence="8">
    <location>
        <begin position="1565"/>
        <end position="1580"/>
    </location>
</feature>
<keyword evidence="2" id="KW-1003">Cell membrane</keyword>
<feature type="compositionally biased region" description="Polar residues" evidence="8">
    <location>
        <begin position="1113"/>
        <end position="1151"/>
    </location>
</feature>
<feature type="compositionally biased region" description="Low complexity" evidence="8">
    <location>
        <begin position="2355"/>
        <end position="2371"/>
    </location>
</feature>
<dbReference type="PROSITE" id="PS00650">
    <property type="entry name" value="G_PROTEIN_RECEP_F2_2"/>
    <property type="match status" value="1"/>
</dbReference>
<feature type="compositionally biased region" description="Low complexity" evidence="8">
    <location>
        <begin position="1093"/>
        <end position="1112"/>
    </location>
</feature>
<dbReference type="Pfam" id="PF00002">
    <property type="entry name" value="7tm_2"/>
    <property type="match status" value="1"/>
</dbReference>
<feature type="compositionally biased region" description="Polar residues" evidence="8">
    <location>
        <begin position="1079"/>
        <end position="1092"/>
    </location>
</feature>
<feature type="compositionally biased region" description="Low complexity" evidence="8">
    <location>
        <begin position="959"/>
        <end position="974"/>
    </location>
</feature>
<feature type="compositionally biased region" description="Polar residues" evidence="8">
    <location>
        <begin position="1350"/>
        <end position="1359"/>
    </location>
</feature>
<dbReference type="InterPro" id="IPR046338">
    <property type="entry name" value="GAIN_dom_sf"/>
</dbReference>
<dbReference type="Pfam" id="PF01825">
    <property type="entry name" value="GPS"/>
    <property type="match status" value="1"/>
</dbReference>
<feature type="region of interest" description="Disordered" evidence="8">
    <location>
        <begin position="675"/>
        <end position="748"/>
    </location>
</feature>
<feature type="transmembrane region" description="Helical" evidence="9">
    <location>
        <begin position="2200"/>
        <end position="2222"/>
    </location>
</feature>
<dbReference type="Pfam" id="PF16489">
    <property type="entry name" value="GAIN"/>
    <property type="match status" value="1"/>
</dbReference>
<feature type="region of interest" description="Disordered" evidence="8">
    <location>
        <begin position="1"/>
        <end position="234"/>
    </location>
</feature>
<feature type="region of interest" description="Disordered" evidence="8">
    <location>
        <begin position="1398"/>
        <end position="1515"/>
    </location>
</feature>
<evidence type="ECO:0000313" key="12">
    <source>
        <dbReference type="Proteomes" id="UP000515135"/>
    </source>
</evidence>
<dbReference type="PANTHER" id="PTHR12011:SF471">
    <property type="entry name" value="G-PROTEIN COUPLED RECEPTORS FAMILY 2 PROFILE 2 DOMAIN-CONTAINING PROTEIN"/>
    <property type="match status" value="1"/>
</dbReference>
<feature type="compositionally biased region" description="Polar residues" evidence="8">
    <location>
        <begin position="100"/>
        <end position="129"/>
    </location>
</feature>
<evidence type="ECO:0000256" key="9">
    <source>
        <dbReference type="SAM" id="Phobius"/>
    </source>
</evidence>
<feature type="compositionally biased region" description="Polar residues" evidence="8">
    <location>
        <begin position="1015"/>
        <end position="1035"/>
    </location>
</feature>
<evidence type="ECO:0000259" key="10">
    <source>
        <dbReference type="PROSITE" id="PS50221"/>
    </source>
</evidence>
<dbReference type="InterPro" id="IPR000203">
    <property type="entry name" value="GPS"/>
</dbReference>
<dbReference type="PANTHER" id="PTHR12011">
    <property type="entry name" value="ADHESION G-PROTEIN COUPLED RECEPTOR"/>
    <property type="match status" value="1"/>
</dbReference>
<name>A0A6P4Y6F6_BRABE</name>
<feature type="compositionally biased region" description="Polar residues" evidence="8">
    <location>
        <begin position="30"/>
        <end position="87"/>
    </location>
</feature>
<dbReference type="Gene3D" id="2.60.220.50">
    <property type="match status" value="1"/>
</dbReference>
<dbReference type="Gene3D" id="1.20.1070.10">
    <property type="entry name" value="Rhodopsin 7-helix transmembrane proteins"/>
    <property type="match status" value="1"/>
</dbReference>
<feature type="compositionally biased region" description="Low complexity" evidence="8">
    <location>
        <begin position="1300"/>
        <end position="1342"/>
    </location>
</feature>
<feature type="transmembrane region" description="Helical" evidence="9">
    <location>
        <begin position="2014"/>
        <end position="2032"/>
    </location>
</feature>
<feature type="region of interest" description="Disordered" evidence="8">
    <location>
        <begin position="2517"/>
        <end position="2544"/>
    </location>
</feature>
<feature type="compositionally biased region" description="Polar residues" evidence="8">
    <location>
        <begin position="1398"/>
        <end position="1488"/>
    </location>
</feature>
<dbReference type="GO" id="GO:0007189">
    <property type="term" value="P:adenylate cyclase-activating G protein-coupled receptor signaling pathway"/>
    <property type="evidence" value="ECO:0007669"/>
    <property type="project" value="TreeGrafter"/>
</dbReference>
<feature type="compositionally biased region" description="Low complexity" evidence="8">
    <location>
        <begin position="708"/>
        <end position="725"/>
    </location>
</feature>
<feature type="compositionally biased region" description="Polar residues" evidence="8">
    <location>
        <begin position="1"/>
        <end position="17"/>
    </location>
</feature>
<feature type="transmembrane region" description="Helical" evidence="9">
    <location>
        <begin position="1978"/>
        <end position="2002"/>
    </location>
</feature>
<sequence>MSSEQITTQPTTTNKLCTTQSTSTEVSSEAGTTQPTSTEVSSEAGTTQSTSTEMSSDAGTTQLTSTEMSSKASTTQLPSTKVSSEAGTTQSTSTEVSSEAGTAQPTSTEMSSKASTTQLPSTEVSSEAGTTQSTSTEVSSEAGTTQSTSTEVSSEAGTTQSTSTEVSYEASTTQPKSTEMSSEAGTTLPTSTEVSSEASTTLLTSTEMSSEARTTQPTSTEMSSEASTTLPTSTEVSSEALHSQHLQKCLLKQELLCQHLQDFLQQFQLNQSLQSLHLQHKDNIFNICKFSFFNHSTFKTIDLFSYSNCVFRESFNLCRNCKDKSKQAIHKYIINRNFSITNAKLYIFLIYNNILVFNRVHNTHHHCISRNNAFCSNSNISRNHWVNKSQIHHQDFCNKIFSPLITKHSDYRASNNHNKQGFNIIFYIKGIPYNVNSVPSPDNFSHIYFRTPFYHAIISEDDIFNIDGCPLFIFCAVNPIHLIVFKNRGNFIVHSNDNGNSKQTTSGVQTVSSAYKTSSNDVSSSPLHSTSPVIALSTTGPLKTTWTPTEQSTTSFFVTRLRSISFSAQTTKLSTGQPTISPTKTMSAKQTTESTKPAIASTMMSTISEVPTTMMPSPISVTPRLIITSSSELAGTSKIPTSALMQDRTSPSSSPMLFSTKTKASVSTGASLLSSVKSFTSPSPTTLSSLKSSQSMETTTRAISSRPTTETVSTATSATPRSSSAELVSSTQTISPFSTTQAHSSSPNIQSTEQAITLSEARTEPTVHVTTKTSSTTPRLTLRSTTLMVSASKPLVSSTPSERTAAEPTVTTRLITQTQSSTKTSPASTTPLSSVQSVSPTSSMIATSSAKVLASTKYTTTAPIDLTSKKMSTTTLPTARTLSSAWMLSTRQLDASSPTTEHLMTPSVPRTPTTQSKEQTASVLKTSGEPDRHSTAEISSPTSQASLGVTTLTPSTSEPFVKTVTSVSPTSEPTFGSSTTMTSEDALSSKGPSHPSSSVSASSSSTTKWMTSSSFVTTSQRISPSAQSTKPSTGQSTTETSTADVTSSVASLSSITQSTSPMQSSTKTLQQSTTSTRTRGISATQKSTPQLVGSTSKSSTSQGTSQTSFKTSVPYSVSPSAFSTSSGHSQVAVTSATPMKTFTEQTTSQRTSTKDPTMKSVTMAESTAIMSSSIAAASVLKTTSSDLRQTSVQMSSISERNLKSSTIRPTTQKIASTISTASTSRAPSSSSNVTPPTSTSSIREETSSSIETSTMATASRPSTNKISTLLRVSSTPTVTFSQAPEHSTTLSSNTKSMEQSTTSIVSSEKTKKSSTTLRGSLTHSTISSSTSVPPVTPTSTLRLTEEPLSTVKSSTIQSKSQLLSSTGPSLSSPYSTISVTASSLLTKSVEESTVTMPLGSTEQSTARSTFLRTSQSSLPSTRTTKPPTSQITMKTSTKISTASVVSPEVQPTSTASVTLSSKMLSSQQRTVSMGSTAMSATQKPTEQPSTATSTTASSQRQSSTTLGSTLPSSLRPTFFSTMSMAKEATSTSNTTTWLTSSEGATEQSTAITTLLATTDAQQKQSTNSVSEPTTTTVPTTGAEAIVTTPSNADITTTTQTAVLYCENDNRLNVEWPRTVANARIQLTGSCRYGLIVRECRGNGQWETPDTTECRSPQAAQLLEKANTTLTKLETMQHITPNDVDMAGQLAQAMEDATNSSGGYIPTANDLQLYTNITSSLIRVFEMANDTTTSYSKLKRYAQSVVNVFSNMIAPPNREVWASVGQFTHDRCGGCSCVMEQAERLARSLARNLPPNSTFTTEREIHTIRIHIEFRKILVSSLSADLEFPREMSEFVNRIRPSPINLPVSVLQAGDPASSVYYIAYHDLQSCLPPISSGKYSGFTIQSQIVASGVDPQPKTPFQQDVSIGHWHLTNAPNETACTWWDFETRQWTDRGCTIDVSMSNDSHTRCLCNHLTNFALLMSPFHKTSPFVSKALKYITFIGCGISFIFLLITAIAHLSLWRFVKKDSARAHIHVNLCLSLATANLVIIISEIVDPGITVLCTVIAVFLHYFYLSAMTWMLCEGVQLYMSIVHVFRRSNKIVRRAYYAVGWGAPLVIVAITIGVTQSAGYGNQVTDTNPQALPETNTTTEATSHGQVSNNNGEDEHCWLVVDNGVRWSFIGPAIFIIAVNLVIMVIVLKTMLGNRALQNAEQWTRTKAGIRASFVMLPLLGLSWLLGVFSMNEETSAAFGLLFAVVNSLQGLFIFIFHCLRSKTINDAIDKKNGKGGSFRKSNLSKTISRQSSYDPRTTMKRVKGSMLLRRLFPSKKDDRRRQHSSSGGTNSLSVPSTPPKTRKDERRRSSGFSISSLVRKLRGSQSSENAEESSSGDSGVADLNSGGKQSPDRSRRSSSSSTPHTPTTLTWGPTQDLEQPPVAPPRTKRQRASATLMPTQTLPTLVECSPYSTVNSIRNVTTTAQVEPNQVDIDFTKEPSLTSLQSSTDFIGEQLVNGNGLRRVASAPVKKHSNKHSKGSLQDTIVNIPENASPEIATSSESPPEDSVSDYSSVFEELHEVAVRRRSLPKLEDWKNVL</sequence>
<evidence type="ECO:0000256" key="4">
    <source>
        <dbReference type="ARBA" id="ARBA00022729"/>
    </source>
</evidence>
<keyword evidence="4" id="KW-0732">Signal</keyword>
<dbReference type="InterPro" id="IPR057244">
    <property type="entry name" value="GAIN_B"/>
</dbReference>
<feature type="transmembrane region" description="Helical" evidence="9">
    <location>
        <begin position="2038"/>
        <end position="2062"/>
    </location>
</feature>
<keyword evidence="5 9" id="KW-1133">Transmembrane helix</keyword>
<feature type="region of interest" description="Disordered" evidence="8">
    <location>
        <begin position="816"/>
        <end position="837"/>
    </location>
</feature>
<feature type="region of interest" description="Disordered" evidence="8">
    <location>
        <begin position="638"/>
        <end position="658"/>
    </location>
</feature>
<dbReference type="InterPro" id="IPR000832">
    <property type="entry name" value="GPCR_2_secretin-like"/>
</dbReference>
<feature type="compositionally biased region" description="Low complexity" evidence="8">
    <location>
        <begin position="18"/>
        <end position="29"/>
    </location>
</feature>
<feature type="region of interest" description="Disordered" evidence="8">
    <location>
        <begin position="573"/>
        <end position="598"/>
    </location>
</feature>
<feature type="compositionally biased region" description="Polar residues" evidence="8">
    <location>
        <begin position="936"/>
        <end position="958"/>
    </location>
</feature>
<feature type="domain" description="GAIN-B" evidence="10">
    <location>
        <begin position="1817"/>
        <end position="1968"/>
    </location>
</feature>
<dbReference type="GO" id="GO:0005886">
    <property type="term" value="C:plasma membrane"/>
    <property type="evidence" value="ECO:0007669"/>
    <property type="project" value="TreeGrafter"/>
</dbReference>
<dbReference type="SUPFAM" id="SSF81321">
    <property type="entry name" value="Family A G protein-coupled receptor-like"/>
    <property type="match status" value="1"/>
</dbReference>
<feature type="compositionally biased region" description="Polar residues" evidence="8">
    <location>
        <begin position="975"/>
        <end position="986"/>
    </location>
</feature>
<dbReference type="OrthoDB" id="10052455at2759"/>
<feature type="compositionally biased region" description="Polar residues" evidence="8">
    <location>
        <begin position="156"/>
        <end position="189"/>
    </location>
</feature>
<dbReference type="InterPro" id="IPR017981">
    <property type="entry name" value="GPCR_2-like_7TM"/>
</dbReference>
<feature type="compositionally biased region" description="Low complexity" evidence="8">
    <location>
        <begin position="2389"/>
        <end position="2402"/>
    </location>
</feature>
<dbReference type="Proteomes" id="UP000515135">
    <property type="component" value="Unplaced"/>
</dbReference>
<feature type="compositionally biased region" description="Polar residues" evidence="8">
    <location>
        <begin position="892"/>
        <end position="925"/>
    </location>
</feature>
<reference evidence="13" key="1">
    <citation type="submission" date="2025-08" db="UniProtKB">
        <authorList>
            <consortium name="RefSeq"/>
        </authorList>
    </citation>
    <scope>IDENTIFICATION</scope>
    <source>
        <tissue evidence="13">Gonad</tissue>
    </source>
</reference>
<feature type="region of interest" description="Disordered" evidence="8">
    <location>
        <begin position="1187"/>
        <end position="1373"/>
    </location>
</feature>
<dbReference type="GO" id="GO:0004930">
    <property type="term" value="F:G protein-coupled receptor activity"/>
    <property type="evidence" value="ECO:0007669"/>
    <property type="project" value="InterPro"/>
</dbReference>
<dbReference type="InterPro" id="IPR017983">
    <property type="entry name" value="GPCR_2_secretin-like_CS"/>
</dbReference>
<dbReference type="InterPro" id="IPR032471">
    <property type="entry name" value="AGRL2-4_GAIN_subdom_A"/>
</dbReference>
<feature type="compositionally biased region" description="Polar residues" evidence="8">
    <location>
        <begin position="573"/>
        <end position="595"/>
    </location>
</feature>
<protein>
    <submittedName>
        <fullName evidence="13">Uncharacterized protein LOC109465221</fullName>
    </submittedName>
</protein>
<keyword evidence="12" id="KW-1185">Reference proteome</keyword>
<keyword evidence="3 9" id="KW-0812">Transmembrane</keyword>
<evidence type="ECO:0000256" key="8">
    <source>
        <dbReference type="SAM" id="MobiDB-lite"/>
    </source>
</evidence>
<feature type="compositionally biased region" description="Low complexity" evidence="8">
    <location>
        <begin position="677"/>
        <end position="699"/>
    </location>
</feature>
<feature type="compositionally biased region" description="Low complexity" evidence="8">
    <location>
        <begin position="988"/>
        <end position="1014"/>
    </location>
</feature>
<feature type="transmembrane region" description="Helical" evidence="9">
    <location>
        <begin position="2086"/>
        <end position="2105"/>
    </location>
</feature>
<evidence type="ECO:0000256" key="2">
    <source>
        <dbReference type="ARBA" id="ARBA00022475"/>
    </source>
</evidence>
<dbReference type="KEGG" id="bbel:109465221"/>
<dbReference type="GO" id="GO:0007166">
    <property type="term" value="P:cell surface receptor signaling pathway"/>
    <property type="evidence" value="ECO:0007669"/>
    <property type="project" value="InterPro"/>
</dbReference>
<feature type="compositionally biased region" description="Low complexity" evidence="8">
    <location>
        <begin position="1360"/>
        <end position="1373"/>
    </location>
</feature>
<feature type="compositionally biased region" description="Low complexity" evidence="8">
    <location>
        <begin position="1215"/>
        <end position="1259"/>
    </location>
</feature>
<organism evidence="12 13">
    <name type="scientific">Branchiostoma belcheri</name>
    <name type="common">Amphioxus</name>
    <dbReference type="NCBI Taxonomy" id="7741"/>
    <lineage>
        <taxon>Eukaryota</taxon>
        <taxon>Metazoa</taxon>
        <taxon>Chordata</taxon>
        <taxon>Cephalochordata</taxon>
        <taxon>Leptocardii</taxon>
        <taxon>Amphioxiformes</taxon>
        <taxon>Branchiostomatidae</taxon>
        <taxon>Branchiostoma</taxon>
    </lineage>
</organism>
<evidence type="ECO:0000313" key="13">
    <source>
        <dbReference type="RefSeq" id="XP_019617924.1"/>
    </source>
</evidence>
<feature type="region of interest" description="Disordered" evidence="8">
    <location>
        <begin position="1562"/>
        <end position="1581"/>
    </location>
</feature>
<evidence type="ECO:0000256" key="6">
    <source>
        <dbReference type="ARBA" id="ARBA00023136"/>
    </source>
</evidence>
<feature type="compositionally biased region" description="Low complexity" evidence="8">
    <location>
        <begin position="1489"/>
        <end position="1514"/>
    </location>
</feature>
<feature type="region of interest" description="Disordered" evidence="8">
    <location>
        <begin position="892"/>
        <end position="1160"/>
    </location>
</feature>
<dbReference type="SMART" id="SM00303">
    <property type="entry name" value="GPS"/>
    <property type="match status" value="1"/>
</dbReference>
<evidence type="ECO:0000256" key="1">
    <source>
        <dbReference type="ARBA" id="ARBA00004651"/>
    </source>
</evidence>
<feature type="compositionally biased region" description="Low complexity" evidence="8">
    <location>
        <begin position="88"/>
        <end position="99"/>
    </location>
</feature>
<evidence type="ECO:0000256" key="5">
    <source>
        <dbReference type="ARBA" id="ARBA00022989"/>
    </source>
</evidence>
<feature type="transmembrane region" description="Helical" evidence="9">
    <location>
        <begin position="2228"/>
        <end position="2248"/>
    </location>
</feature>
<dbReference type="RefSeq" id="XP_019617924.1">
    <property type="nucleotide sequence ID" value="XM_019762365.1"/>
</dbReference>
<dbReference type="CDD" id="cd15040">
    <property type="entry name" value="7tmB2_Adhesion"/>
    <property type="match status" value="1"/>
</dbReference>
<feature type="compositionally biased region" description="Polar residues" evidence="8">
    <location>
        <begin position="2271"/>
        <end position="2287"/>
    </location>
</feature>
<feature type="domain" description="G-protein coupled receptors family 2 profile 2" evidence="11">
    <location>
        <begin position="1976"/>
        <end position="2253"/>
    </location>
</feature>
<feature type="compositionally biased region" description="Polar residues" evidence="8">
    <location>
        <begin position="726"/>
        <end position="748"/>
    </location>
</feature>
<feature type="compositionally biased region" description="Low complexity" evidence="8">
    <location>
        <begin position="1036"/>
        <end position="1078"/>
    </location>
</feature>